<dbReference type="AlphaFoldDB" id="A0A8J5JL53"/>
<gene>
    <name evidence="1" type="ORF">Hamer_G005943</name>
</gene>
<keyword evidence="2" id="KW-1185">Reference proteome</keyword>
<evidence type="ECO:0000313" key="2">
    <source>
        <dbReference type="Proteomes" id="UP000747542"/>
    </source>
</evidence>
<dbReference type="EMBL" id="JAHLQT010037514">
    <property type="protein sequence ID" value="KAG7157495.1"/>
    <property type="molecule type" value="Genomic_DNA"/>
</dbReference>
<accession>A0A8J5JL53</accession>
<sequence>MAVSKQSESRKACPGWRQQCTSCRLIPVMLDAVKPGGENDIVSLPACLFVNLGMTDAEMSPAGILSSLFQ</sequence>
<comment type="caution">
    <text evidence="1">The sequence shown here is derived from an EMBL/GenBank/DDBJ whole genome shotgun (WGS) entry which is preliminary data.</text>
</comment>
<proteinExistence type="predicted"/>
<dbReference type="Proteomes" id="UP000747542">
    <property type="component" value="Unassembled WGS sequence"/>
</dbReference>
<name>A0A8J5JL53_HOMAM</name>
<reference evidence="1" key="1">
    <citation type="journal article" date="2021" name="Sci. Adv.">
        <title>The American lobster genome reveals insights on longevity, neural, and immune adaptations.</title>
        <authorList>
            <person name="Polinski J.M."/>
            <person name="Zimin A.V."/>
            <person name="Clark K.F."/>
            <person name="Kohn A.B."/>
            <person name="Sadowski N."/>
            <person name="Timp W."/>
            <person name="Ptitsyn A."/>
            <person name="Khanna P."/>
            <person name="Romanova D.Y."/>
            <person name="Williams P."/>
            <person name="Greenwood S.J."/>
            <person name="Moroz L.L."/>
            <person name="Walt D.R."/>
            <person name="Bodnar A.G."/>
        </authorList>
    </citation>
    <scope>NUCLEOTIDE SEQUENCE</scope>
    <source>
        <strain evidence="1">GMGI-L3</strain>
    </source>
</reference>
<organism evidence="1 2">
    <name type="scientific">Homarus americanus</name>
    <name type="common">American lobster</name>
    <dbReference type="NCBI Taxonomy" id="6706"/>
    <lineage>
        <taxon>Eukaryota</taxon>
        <taxon>Metazoa</taxon>
        <taxon>Ecdysozoa</taxon>
        <taxon>Arthropoda</taxon>
        <taxon>Crustacea</taxon>
        <taxon>Multicrustacea</taxon>
        <taxon>Malacostraca</taxon>
        <taxon>Eumalacostraca</taxon>
        <taxon>Eucarida</taxon>
        <taxon>Decapoda</taxon>
        <taxon>Pleocyemata</taxon>
        <taxon>Astacidea</taxon>
        <taxon>Nephropoidea</taxon>
        <taxon>Nephropidae</taxon>
        <taxon>Homarus</taxon>
    </lineage>
</organism>
<evidence type="ECO:0000313" key="1">
    <source>
        <dbReference type="EMBL" id="KAG7157495.1"/>
    </source>
</evidence>
<protein>
    <submittedName>
        <fullName evidence="1">Uncharacterized protein</fullName>
    </submittedName>
</protein>